<feature type="domain" description="Glucodextranase N-terminal" evidence="2">
    <location>
        <begin position="12"/>
        <end position="275"/>
    </location>
</feature>
<dbReference type="EMBL" id="UZWD01000023">
    <property type="protein sequence ID" value="VDS04576.1"/>
    <property type="molecule type" value="Genomic_DNA"/>
</dbReference>
<dbReference type="GO" id="GO:0030246">
    <property type="term" value="F:carbohydrate binding"/>
    <property type="evidence" value="ECO:0007669"/>
    <property type="project" value="InterPro"/>
</dbReference>
<accession>A0A3S4CS03</accession>
<dbReference type="CDD" id="cd07430">
    <property type="entry name" value="GH15_N"/>
    <property type="match status" value="1"/>
</dbReference>
<dbReference type="RefSeq" id="WP_223214152.1">
    <property type="nucleotide sequence ID" value="NZ_JBHTMH010000001.1"/>
</dbReference>
<dbReference type="InterPro" id="IPR014718">
    <property type="entry name" value="GH-type_carb-bd"/>
</dbReference>
<organism evidence="3 4">
    <name type="scientific">Devosia equisanguinis</name>
    <dbReference type="NCBI Taxonomy" id="2490941"/>
    <lineage>
        <taxon>Bacteria</taxon>
        <taxon>Pseudomonadati</taxon>
        <taxon>Pseudomonadota</taxon>
        <taxon>Alphaproteobacteria</taxon>
        <taxon>Hyphomicrobiales</taxon>
        <taxon>Devosiaceae</taxon>
        <taxon>Devosia</taxon>
    </lineage>
</organism>
<evidence type="ECO:0000313" key="3">
    <source>
        <dbReference type="EMBL" id="VDS04576.1"/>
    </source>
</evidence>
<evidence type="ECO:0000313" key="4">
    <source>
        <dbReference type="Proteomes" id="UP000268844"/>
    </source>
</evidence>
<dbReference type="Pfam" id="PF00723">
    <property type="entry name" value="Glyco_hydro_15"/>
    <property type="match status" value="1"/>
</dbReference>
<dbReference type="GO" id="GO:0016757">
    <property type="term" value="F:glycosyltransferase activity"/>
    <property type="evidence" value="ECO:0007669"/>
    <property type="project" value="UniProtKB-ARBA"/>
</dbReference>
<keyword evidence="4" id="KW-1185">Reference proteome</keyword>
<dbReference type="InterPro" id="IPR011613">
    <property type="entry name" value="GH15-like"/>
</dbReference>
<protein>
    <submittedName>
        <fullName evidence="3">Glucoamylase</fullName>
        <ecNumber evidence="3">3.2.1.3</ecNumber>
    </submittedName>
</protein>
<evidence type="ECO:0000259" key="2">
    <source>
        <dbReference type="Pfam" id="PF09137"/>
    </source>
</evidence>
<dbReference type="EC" id="3.2.1.3" evidence="3"/>
<feature type="domain" description="GH15-like" evidence="1">
    <location>
        <begin position="378"/>
        <end position="681"/>
    </location>
</feature>
<dbReference type="InterPro" id="IPR008928">
    <property type="entry name" value="6-hairpin_glycosidase_sf"/>
</dbReference>
<reference evidence="3 4" key="1">
    <citation type="submission" date="2018-12" db="EMBL/GenBank/DDBJ databases">
        <authorList>
            <person name="Criscuolo A."/>
        </authorList>
    </citation>
    <scope>NUCLEOTIDE SEQUENCE [LARGE SCALE GENOMIC DNA]</scope>
    <source>
        <strain evidence="3">ACIP1116281</strain>
    </source>
</reference>
<keyword evidence="3" id="KW-0326">Glycosidase</keyword>
<proteinExistence type="predicted"/>
<sequence>MRLPSDPMLDFAPGAPGIAPRWTSSAKSGVGTALSRHSPLWFTLSHGVVNEVYFPRVDSACTRDFELLVVGPDGYFSEEKRDCESTTRQVEDGIPAFSVSNRSRDGRYRIEKHVISDPARPSLIQKVTFAPLVGSLADYRVYALLAPHLVNAGMDNSAWIGEQRDITLLYASGRSRYLALGSSLPWRSRSVGFVGVSDGYQQLSRNGRLEPQYQRADDGNVALCAEIGFDGDNNVELVVGFGQSETEAGANVGASLREGWDRAFADYCNNWRGWQQSLKPLDQLRSGAINAYRVSTAVLASHRAVDRPGAVVASLSIPWGPTKGDDDMGGYHLVWPRDLVETAGGFLAAGDEREALSILEYLREVQLASGRWAQNMWLDGRPYWRGVQMDECAFPILLADLLRRKGVLDGTALGRYLPMIRRAAGYIVANGPASRQDRWEEDGGYSPFTLAVEIAALLAAADLLDDATAATHLRETADCWNEQIENWTYVRDPDPALGVAGYYVRMGNDVATDIADAGSGVTVIRNQVLGKSALPSRQVLSPDALALVRFGLRGADDPRILDTVTMLDATLKVELPQGPLWYRYTGDGYGEHESGEAFDGTGQGRAWPLLAGERAHYELAGGRVENAQSLLRTLEASASVEGLLPEQSWDADDVPRRELFRGRPSGSAMPLVWAHAEHIKLLRSLADGAVFDMPPQTHARYVAGTSPSNLRIWRLNNAITHVPAGKSLRLELPAPALVHWGLDDWQQPTDTKTRDSGLGTHVADLDISNLGPGRAVVFTFLWLEDNRWNDNRFAVQRVSE</sequence>
<dbReference type="NCBIfam" id="TIGR01535">
    <property type="entry name" value="glucan_glucosid"/>
    <property type="match status" value="1"/>
</dbReference>
<dbReference type="AlphaFoldDB" id="A0A3S4CS03"/>
<evidence type="ECO:0000259" key="1">
    <source>
        <dbReference type="Pfam" id="PF00723"/>
    </source>
</evidence>
<dbReference type="GO" id="GO:0005975">
    <property type="term" value="P:carbohydrate metabolic process"/>
    <property type="evidence" value="ECO:0007669"/>
    <property type="project" value="InterPro"/>
</dbReference>
<dbReference type="Proteomes" id="UP000268844">
    <property type="component" value="Unassembled WGS sequence"/>
</dbReference>
<dbReference type="InterPro" id="IPR006425">
    <property type="entry name" value="Glucoamylase_bac"/>
</dbReference>
<dbReference type="PANTHER" id="PTHR31616:SF0">
    <property type="entry name" value="GLUCAN 1,4-ALPHA-GLUCOSIDASE"/>
    <property type="match status" value="1"/>
</dbReference>
<dbReference type="PANTHER" id="PTHR31616">
    <property type="entry name" value="TREHALASE"/>
    <property type="match status" value="1"/>
</dbReference>
<keyword evidence="3" id="KW-0378">Hydrolase</keyword>
<dbReference type="Gene3D" id="2.70.98.10">
    <property type="match status" value="1"/>
</dbReference>
<dbReference type="InterPro" id="IPR015220">
    <property type="entry name" value="Glucodextranase_N"/>
</dbReference>
<gene>
    <name evidence="3" type="primary">cga</name>
    <name evidence="3" type="ORF">DEVEQU_01715</name>
</gene>
<dbReference type="Pfam" id="PF09137">
    <property type="entry name" value="Glucodextran_N"/>
    <property type="match status" value="1"/>
</dbReference>
<dbReference type="InterPro" id="IPR011013">
    <property type="entry name" value="Gal_mutarotase_sf_dom"/>
</dbReference>
<dbReference type="Gene3D" id="1.50.10.10">
    <property type="match status" value="1"/>
</dbReference>
<dbReference type="SUPFAM" id="SSF74650">
    <property type="entry name" value="Galactose mutarotase-like"/>
    <property type="match status" value="1"/>
</dbReference>
<name>A0A3S4CS03_9HYPH</name>
<dbReference type="GO" id="GO:0004339">
    <property type="term" value="F:glucan 1,4-alpha-glucosidase activity"/>
    <property type="evidence" value="ECO:0007669"/>
    <property type="project" value="UniProtKB-EC"/>
</dbReference>
<dbReference type="InterPro" id="IPR012341">
    <property type="entry name" value="6hp_glycosidase-like_sf"/>
</dbReference>
<dbReference type="SUPFAM" id="SSF48208">
    <property type="entry name" value="Six-hairpin glycosidases"/>
    <property type="match status" value="1"/>
</dbReference>